<sequence length="231" mass="26492">MFKGKEIYFLLFSLLLFVSSIIISHGIKNIGTKNENYITVKGLSEREILSTSSSWGLRYSLTGNTINDINKANNLSLSKIKSFFLKHGFSEDHIKMGFMEFNEETYKESLYKYRAYISLTVHTKNIEKMEAAEKNIAELYNQGILISNSGGPRYYFDNINDIKPEMLADSIRNAKLAALEFAKHSSSKLGKIKNANQGYFEFLPIDRSLGDQERYPKKILRIVTTVSYYLD</sequence>
<dbReference type="Pfam" id="PF04402">
    <property type="entry name" value="SIMPL"/>
    <property type="match status" value="1"/>
</dbReference>
<dbReference type="EMBL" id="CP001201">
    <property type="protein sequence ID" value="ACK74311.1"/>
    <property type="molecule type" value="Genomic_DNA"/>
</dbReference>
<feature type="transmembrane region" description="Helical" evidence="1">
    <location>
        <begin position="7"/>
        <end position="27"/>
    </location>
</feature>
<dbReference type="HOGENOM" id="CLU_077423_2_0_12"/>
<proteinExistence type="predicted"/>
<keyword evidence="1" id="KW-1133">Transmembrane helix</keyword>
<evidence type="ECO:0000313" key="3">
    <source>
        <dbReference type="Proteomes" id="UP000006901"/>
    </source>
</evidence>
<dbReference type="Proteomes" id="UP000006901">
    <property type="component" value="Plasmid ZS7_lp36"/>
</dbReference>
<evidence type="ECO:0008006" key="4">
    <source>
        <dbReference type="Google" id="ProtNLM"/>
    </source>
</evidence>
<keyword evidence="2" id="KW-0614">Plasmid</keyword>
<dbReference type="Gene3D" id="3.30.110.170">
    <property type="entry name" value="Protein of unknown function (DUF541), domain 1"/>
    <property type="match status" value="1"/>
</dbReference>
<geneLocation type="plasmid" evidence="2 3">
    <name>ZS7_lp36</name>
</geneLocation>
<dbReference type="AlphaFoldDB" id="A0A0H3C365"/>
<organism evidence="2 3">
    <name type="scientific">Borreliella burgdorferi (strain ZS7)</name>
    <name type="common">Borrelia burgdorferi</name>
    <dbReference type="NCBI Taxonomy" id="445985"/>
    <lineage>
        <taxon>Bacteria</taxon>
        <taxon>Pseudomonadati</taxon>
        <taxon>Spirochaetota</taxon>
        <taxon>Spirochaetia</taxon>
        <taxon>Spirochaetales</taxon>
        <taxon>Borreliaceae</taxon>
        <taxon>Borreliella</taxon>
    </lineage>
</organism>
<evidence type="ECO:0000313" key="2">
    <source>
        <dbReference type="EMBL" id="ACK74311.1"/>
    </source>
</evidence>
<accession>A0A0H3C365</accession>
<dbReference type="InterPro" id="IPR052022">
    <property type="entry name" value="26kDa_periplasmic_antigen"/>
</dbReference>
<name>A0A0H3C365_BORBZ</name>
<dbReference type="Gene3D" id="3.30.70.2970">
    <property type="entry name" value="Protein of unknown function (DUF541), domain 2"/>
    <property type="match status" value="1"/>
</dbReference>
<dbReference type="GO" id="GO:0006974">
    <property type="term" value="P:DNA damage response"/>
    <property type="evidence" value="ECO:0007669"/>
    <property type="project" value="TreeGrafter"/>
</dbReference>
<dbReference type="PANTHER" id="PTHR34387">
    <property type="entry name" value="SLR1258 PROTEIN"/>
    <property type="match status" value="1"/>
</dbReference>
<keyword evidence="1" id="KW-0472">Membrane</keyword>
<gene>
    <name evidence="2" type="ordered locus">BbuZS7_K09</name>
</gene>
<evidence type="ECO:0000256" key="1">
    <source>
        <dbReference type="SAM" id="Phobius"/>
    </source>
</evidence>
<keyword evidence="1" id="KW-0812">Transmembrane</keyword>
<dbReference type="PIRSF" id="PIRSF029033">
    <property type="entry name" value="UCP029033"/>
    <property type="match status" value="1"/>
</dbReference>
<protein>
    <recommendedName>
        <fullName evidence="4">SIMPL domain-containing protein</fullName>
    </recommendedName>
</protein>
<dbReference type="InterPro" id="IPR007497">
    <property type="entry name" value="SIMPL/DUF541"/>
</dbReference>
<dbReference type="KEGG" id="bbz:BbuZS7_K09"/>
<dbReference type="RefSeq" id="WP_010258332.1">
    <property type="nucleotide sequence ID" value="NC_011778.1"/>
</dbReference>
<dbReference type="InterPro" id="IPR016907">
    <property type="entry name" value="UCP029033"/>
</dbReference>
<reference evidence="2 3" key="1">
    <citation type="journal article" date="2011" name="J. Bacteriol.">
        <title>Whole-genome sequences of thirteen isolates of Borrelia burgdorferi.</title>
        <authorList>
            <person name="Schutzer S.E."/>
            <person name="Fraser-Liggett C.M."/>
            <person name="Casjens S.R."/>
            <person name="Qiu W.G."/>
            <person name="Dunn J.J."/>
            <person name="Mongodin E.F."/>
            <person name="Luft B.J."/>
        </authorList>
    </citation>
    <scope>NUCLEOTIDE SEQUENCE [LARGE SCALE GENOMIC DNA]</scope>
    <source>
        <strain evidence="2 3">ZS7</strain>
        <plasmid evidence="2 3">ZS7_lp36</plasmid>
    </source>
</reference>
<dbReference type="PANTHER" id="PTHR34387:SF2">
    <property type="entry name" value="SLR1258 PROTEIN"/>
    <property type="match status" value="1"/>
</dbReference>